<protein>
    <recommendedName>
        <fullName evidence="3">Cytochrome c domain-containing protein</fullName>
    </recommendedName>
</protein>
<dbReference type="PROSITE" id="PS51257">
    <property type="entry name" value="PROKAR_LIPOPROTEIN"/>
    <property type="match status" value="1"/>
</dbReference>
<gene>
    <name evidence="1" type="ORF">SAMN04488505_101430</name>
</gene>
<dbReference type="OrthoDB" id="672806at2"/>
<reference evidence="1 2" key="1">
    <citation type="submission" date="2016-10" db="EMBL/GenBank/DDBJ databases">
        <authorList>
            <person name="de Groot N.N."/>
        </authorList>
    </citation>
    <scope>NUCLEOTIDE SEQUENCE [LARGE SCALE GENOMIC DNA]</scope>
    <source>
        <strain evidence="1 2">DSM 21039</strain>
    </source>
</reference>
<sequence>MKTYLLLISLLAVAVYSCTNKEAIAPDSGPQTGDCDSKQIPAAYVYGIIQSNCTRCHSGATAPAGADFSTLEKFRNFVSGNEATFRLRVISAQADMPPRGALGAGIRDSINCWISKGMPE</sequence>
<evidence type="ECO:0008006" key="3">
    <source>
        <dbReference type="Google" id="ProtNLM"/>
    </source>
</evidence>
<evidence type="ECO:0000313" key="2">
    <source>
        <dbReference type="Proteomes" id="UP000198984"/>
    </source>
</evidence>
<dbReference type="EMBL" id="FOBB01000001">
    <property type="protein sequence ID" value="SEK55835.1"/>
    <property type="molecule type" value="Genomic_DNA"/>
</dbReference>
<dbReference type="AlphaFoldDB" id="A0A1H7I5K9"/>
<name>A0A1H7I5K9_9BACT</name>
<accession>A0A1H7I5K9</accession>
<dbReference type="RefSeq" id="WP_143080881.1">
    <property type="nucleotide sequence ID" value="NZ_FOBB01000001.1"/>
</dbReference>
<dbReference type="Proteomes" id="UP000198984">
    <property type="component" value="Unassembled WGS sequence"/>
</dbReference>
<evidence type="ECO:0000313" key="1">
    <source>
        <dbReference type="EMBL" id="SEK55835.1"/>
    </source>
</evidence>
<proteinExistence type="predicted"/>
<dbReference type="STRING" id="573321.SAMN04488505_101430"/>
<organism evidence="1 2">
    <name type="scientific">Chitinophaga rupis</name>
    <dbReference type="NCBI Taxonomy" id="573321"/>
    <lineage>
        <taxon>Bacteria</taxon>
        <taxon>Pseudomonadati</taxon>
        <taxon>Bacteroidota</taxon>
        <taxon>Chitinophagia</taxon>
        <taxon>Chitinophagales</taxon>
        <taxon>Chitinophagaceae</taxon>
        <taxon>Chitinophaga</taxon>
    </lineage>
</organism>
<keyword evidence="2" id="KW-1185">Reference proteome</keyword>